<sequence>MHRLTSIARGMAALVAAVGLVLGMAACSMPKPASTGASYASVESVDPDVCATLFGLEPKPGTPTMTIIMDATGSTLTSDFPTQLKDAIFAASLANGTLSIIAVDGEAAPAHWVLSRVALNDPTIGDGVKRHTRIAAIAPACAELHARQATPTHPGTDLATALRLASAATTGTGTVWVQSDGLSSVGALDLDTLRVGASPAEAVGPALAAVGELPDWSGRTVVFAGLGATRGPALSQKVVTWLEDAYLGLCASAGADSCSIAEGVTAGTERTADLPEDAPVAVPLTETATVRGDACVFILSGVYFTPDSSDLTSGALDELGGIAAEMVASPGSTALIVGHTAGAGDPDDPLAVERASAVQDSLIAGGVAGARLDAFGVGSSQPVGTPEQNRRVELQVRGLGSCT</sequence>
<name>A0A2S3Z5Z9_9MICO</name>
<organism evidence="3 4">
    <name type="scientific">Cryobacterium zongtaii</name>
    <dbReference type="NCBI Taxonomy" id="1259217"/>
    <lineage>
        <taxon>Bacteria</taxon>
        <taxon>Bacillati</taxon>
        <taxon>Actinomycetota</taxon>
        <taxon>Actinomycetes</taxon>
        <taxon>Micrococcales</taxon>
        <taxon>Microbacteriaceae</taxon>
        <taxon>Cryobacterium</taxon>
    </lineage>
</organism>
<dbReference type="SUPFAM" id="SSF103088">
    <property type="entry name" value="OmpA-like"/>
    <property type="match status" value="1"/>
</dbReference>
<feature type="domain" description="OmpA-like" evidence="2">
    <location>
        <begin position="291"/>
        <end position="400"/>
    </location>
</feature>
<keyword evidence="1" id="KW-0472">Membrane</keyword>
<comment type="caution">
    <text evidence="3">The sequence shown here is derived from an EMBL/GenBank/DDBJ whole genome shotgun (WGS) entry which is preliminary data.</text>
</comment>
<dbReference type="OrthoDB" id="9809164at2"/>
<dbReference type="PROSITE" id="PS51257">
    <property type="entry name" value="PROKAR_LIPOPROTEIN"/>
    <property type="match status" value="1"/>
</dbReference>
<protein>
    <recommendedName>
        <fullName evidence="2">OmpA-like domain-containing protein</fullName>
    </recommendedName>
</protein>
<dbReference type="EMBL" id="PPXF01000065">
    <property type="protein sequence ID" value="POH59663.1"/>
    <property type="molecule type" value="Genomic_DNA"/>
</dbReference>
<evidence type="ECO:0000256" key="1">
    <source>
        <dbReference type="PROSITE-ProRule" id="PRU00473"/>
    </source>
</evidence>
<evidence type="ECO:0000313" key="3">
    <source>
        <dbReference type="EMBL" id="POH59663.1"/>
    </source>
</evidence>
<evidence type="ECO:0000259" key="2">
    <source>
        <dbReference type="PROSITE" id="PS51123"/>
    </source>
</evidence>
<dbReference type="CDD" id="cd07185">
    <property type="entry name" value="OmpA_C-like"/>
    <property type="match status" value="1"/>
</dbReference>
<dbReference type="Proteomes" id="UP000237104">
    <property type="component" value="Unassembled WGS sequence"/>
</dbReference>
<gene>
    <name evidence="3" type="ORF">C3B59_17375</name>
</gene>
<dbReference type="InterPro" id="IPR006665">
    <property type="entry name" value="OmpA-like"/>
</dbReference>
<dbReference type="PROSITE" id="PS51123">
    <property type="entry name" value="OMPA_2"/>
    <property type="match status" value="1"/>
</dbReference>
<accession>A0A2S3Z5Z9</accession>
<dbReference type="AlphaFoldDB" id="A0A2S3Z5Z9"/>
<dbReference type="GO" id="GO:0016020">
    <property type="term" value="C:membrane"/>
    <property type="evidence" value="ECO:0007669"/>
    <property type="project" value="UniProtKB-UniRule"/>
</dbReference>
<dbReference type="Pfam" id="PF00691">
    <property type="entry name" value="OmpA"/>
    <property type="match status" value="1"/>
</dbReference>
<evidence type="ECO:0000313" key="4">
    <source>
        <dbReference type="Proteomes" id="UP000237104"/>
    </source>
</evidence>
<proteinExistence type="predicted"/>
<reference evidence="3 4" key="1">
    <citation type="submission" date="2018-01" db="EMBL/GenBank/DDBJ databases">
        <title>Cryobacterium sp. nov., from glaciers in China.</title>
        <authorList>
            <person name="Liu Q."/>
            <person name="Xin Y.-H."/>
        </authorList>
    </citation>
    <scope>NUCLEOTIDE SEQUENCE [LARGE SCALE GENOMIC DNA]</scope>
    <source>
        <strain evidence="3 4">TMB1-8</strain>
    </source>
</reference>
<dbReference type="InterPro" id="IPR036737">
    <property type="entry name" value="OmpA-like_sf"/>
</dbReference>
<dbReference type="Gene3D" id="3.30.1330.60">
    <property type="entry name" value="OmpA-like domain"/>
    <property type="match status" value="1"/>
</dbReference>